<organism evidence="2 3">
    <name type="scientific">Anopheles melas</name>
    <dbReference type="NCBI Taxonomy" id="34690"/>
    <lineage>
        <taxon>Eukaryota</taxon>
        <taxon>Metazoa</taxon>
        <taxon>Ecdysozoa</taxon>
        <taxon>Arthropoda</taxon>
        <taxon>Hexapoda</taxon>
        <taxon>Insecta</taxon>
        <taxon>Pterygota</taxon>
        <taxon>Neoptera</taxon>
        <taxon>Endopterygota</taxon>
        <taxon>Diptera</taxon>
        <taxon>Nematocera</taxon>
        <taxon>Culicoidea</taxon>
        <taxon>Culicidae</taxon>
        <taxon>Anophelinae</taxon>
        <taxon>Anopheles</taxon>
    </lineage>
</organism>
<feature type="compositionally biased region" description="Low complexity" evidence="1">
    <location>
        <begin position="86"/>
        <end position="103"/>
    </location>
</feature>
<evidence type="ECO:0000313" key="3">
    <source>
        <dbReference type="Proteomes" id="UP000075902"/>
    </source>
</evidence>
<keyword evidence="3" id="KW-1185">Reference proteome</keyword>
<feature type="compositionally biased region" description="Low complexity" evidence="1">
    <location>
        <begin position="1"/>
        <end position="14"/>
    </location>
</feature>
<evidence type="ECO:0000313" key="2">
    <source>
        <dbReference type="EnsemblMetazoa" id="AMEC021565-PA"/>
    </source>
</evidence>
<feature type="region of interest" description="Disordered" evidence="1">
    <location>
        <begin position="1"/>
        <end position="30"/>
    </location>
</feature>
<dbReference type="AlphaFoldDB" id="A0A182UJK8"/>
<accession>A0A182UJK8</accession>
<reference evidence="2" key="2">
    <citation type="submission" date="2020-05" db="UniProtKB">
        <authorList>
            <consortium name="EnsemblMetazoa"/>
        </authorList>
    </citation>
    <scope>IDENTIFICATION</scope>
    <source>
        <strain evidence="2">CM1001059</strain>
    </source>
</reference>
<evidence type="ECO:0000256" key="1">
    <source>
        <dbReference type="SAM" id="MobiDB-lite"/>
    </source>
</evidence>
<proteinExistence type="predicted"/>
<sequence length="136" mass="15289">MKPCQQQNPEQQRQNVHRTSAASAESEGKKCAICKQKAQLVRIPGIIISDVTIGLVTLPAPSGGPPAAPASFGQRRWRRRLREAGRANAAPNQPEQQQQPETTEPSDRMKYLTAGHRESYTLVARKRYMKRMLYVH</sequence>
<name>A0A182UJK8_9DIPT</name>
<dbReference type="EnsemblMetazoa" id="AMEC021565-RA">
    <property type="protein sequence ID" value="AMEC021565-PA"/>
    <property type="gene ID" value="AMEC021565"/>
</dbReference>
<dbReference type="Proteomes" id="UP000075902">
    <property type="component" value="Unassembled WGS sequence"/>
</dbReference>
<protein>
    <submittedName>
        <fullName evidence="2">Uncharacterized protein</fullName>
    </submittedName>
</protein>
<dbReference type="VEuPathDB" id="VectorBase:AMEC021565"/>
<reference evidence="3" key="1">
    <citation type="submission" date="2014-01" db="EMBL/GenBank/DDBJ databases">
        <title>The Genome Sequence of Anopheles melas CM1001059_A (V2).</title>
        <authorList>
            <consortium name="The Broad Institute Genomics Platform"/>
            <person name="Neafsey D.E."/>
            <person name="Besansky N."/>
            <person name="Howell P."/>
            <person name="Walton C."/>
            <person name="Young S.K."/>
            <person name="Zeng Q."/>
            <person name="Gargeya S."/>
            <person name="Fitzgerald M."/>
            <person name="Haas B."/>
            <person name="Abouelleil A."/>
            <person name="Allen A.W."/>
            <person name="Alvarado L."/>
            <person name="Arachchi H.M."/>
            <person name="Berlin A.M."/>
            <person name="Chapman S.B."/>
            <person name="Gainer-Dewar J."/>
            <person name="Goldberg J."/>
            <person name="Griggs A."/>
            <person name="Gujja S."/>
            <person name="Hansen M."/>
            <person name="Howarth C."/>
            <person name="Imamovic A."/>
            <person name="Ireland A."/>
            <person name="Larimer J."/>
            <person name="McCowan C."/>
            <person name="Murphy C."/>
            <person name="Pearson M."/>
            <person name="Poon T.W."/>
            <person name="Priest M."/>
            <person name="Roberts A."/>
            <person name="Saif S."/>
            <person name="Shea T."/>
            <person name="Sisk P."/>
            <person name="Sykes S."/>
            <person name="Wortman J."/>
            <person name="Nusbaum C."/>
            <person name="Birren B."/>
        </authorList>
    </citation>
    <scope>NUCLEOTIDE SEQUENCE [LARGE SCALE GENOMIC DNA]</scope>
    <source>
        <strain evidence="3">CM1001059</strain>
    </source>
</reference>
<feature type="region of interest" description="Disordered" evidence="1">
    <location>
        <begin position="80"/>
        <end position="112"/>
    </location>
</feature>